<keyword evidence="7 10" id="KW-1133">Transmembrane helix</keyword>
<dbReference type="Pfam" id="PF00122">
    <property type="entry name" value="E1-E2_ATPase"/>
    <property type="match status" value="1"/>
</dbReference>
<dbReference type="PROSITE" id="PS00154">
    <property type="entry name" value="ATPASE_E1_E2"/>
    <property type="match status" value="1"/>
</dbReference>
<evidence type="ECO:0000259" key="11">
    <source>
        <dbReference type="SMART" id="SM00831"/>
    </source>
</evidence>
<dbReference type="InterPro" id="IPR036412">
    <property type="entry name" value="HAD-like_sf"/>
</dbReference>
<evidence type="ECO:0000256" key="5">
    <source>
        <dbReference type="ARBA" id="ARBA00022840"/>
    </source>
</evidence>
<evidence type="ECO:0000256" key="10">
    <source>
        <dbReference type="SAM" id="Phobius"/>
    </source>
</evidence>
<reference evidence="12 13" key="1">
    <citation type="submission" date="2023-07" db="EMBL/GenBank/DDBJ databases">
        <title>Genomic Encyclopedia of Type Strains, Phase IV (KMG-IV): sequencing the most valuable type-strain genomes for metagenomic binning, comparative biology and taxonomic classification.</title>
        <authorList>
            <person name="Goeker M."/>
        </authorList>
    </citation>
    <scope>NUCLEOTIDE SEQUENCE [LARGE SCALE GENOMIC DNA]</scope>
    <source>
        <strain evidence="12 13">DSM 11549</strain>
    </source>
</reference>
<dbReference type="SUPFAM" id="SSF81660">
    <property type="entry name" value="Metal cation-transporting ATPase, ATP-binding domain N"/>
    <property type="match status" value="1"/>
</dbReference>
<feature type="transmembrane region" description="Helical" evidence="10">
    <location>
        <begin position="685"/>
        <end position="703"/>
    </location>
</feature>
<dbReference type="InterPro" id="IPR023299">
    <property type="entry name" value="ATPase_P-typ_cyto_dom_N"/>
</dbReference>
<dbReference type="SUPFAM" id="SSF81665">
    <property type="entry name" value="Calcium ATPase, transmembrane domain M"/>
    <property type="match status" value="1"/>
</dbReference>
<dbReference type="InterPro" id="IPR004014">
    <property type="entry name" value="ATPase_P-typ_cation-transptr_N"/>
</dbReference>
<dbReference type="Proteomes" id="UP001230253">
    <property type="component" value="Unassembled WGS sequence"/>
</dbReference>
<dbReference type="Gene3D" id="3.40.1110.10">
    <property type="entry name" value="Calcium-transporting ATPase, cytoplasmic domain N"/>
    <property type="match status" value="1"/>
</dbReference>
<dbReference type="InterPro" id="IPR001757">
    <property type="entry name" value="P_typ_ATPase"/>
</dbReference>
<protein>
    <submittedName>
        <fullName evidence="12">H+-transporting ATPase</fullName>
    </submittedName>
</protein>
<evidence type="ECO:0000256" key="9">
    <source>
        <dbReference type="SAM" id="MobiDB-lite"/>
    </source>
</evidence>
<dbReference type="Pfam" id="PF00702">
    <property type="entry name" value="Hydrolase"/>
    <property type="match status" value="1"/>
</dbReference>
<organism evidence="12 13">
    <name type="scientific">Rhodopseudomonas julia</name>
    <dbReference type="NCBI Taxonomy" id="200617"/>
    <lineage>
        <taxon>Bacteria</taxon>
        <taxon>Pseudomonadati</taxon>
        <taxon>Pseudomonadota</taxon>
        <taxon>Alphaproteobacteria</taxon>
        <taxon>Hyphomicrobiales</taxon>
        <taxon>Nitrobacteraceae</taxon>
        <taxon>Rhodopseudomonas</taxon>
    </lineage>
</organism>
<dbReference type="EMBL" id="JAUSUK010000001">
    <property type="protein sequence ID" value="MDQ0325266.1"/>
    <property type="molecule type" value="Genomic_DNA"/>
</dbReference>
<dbReference type="PANTHER" id="PTHR42861">
    <property type="entry name" value="CALCIUM-TRANSPORTING ATPASE"/>
    <property type="match status" value="1"/>
</dbReference>
<keyword evidence="3 10" id="KW-0812">Transmembrane</keyword>
<dbReference type="InterPro" id="IPR023214">
    <property type="entry name" value="HAD_sf"/>
</dbReference>
<evidence type="ECO:0000256" key="8">
    <source>
        <dbReference type="ARBA" id="ARBA00023136"/>
    </source>
</evidence>
<dbReference type="SMART" id="SM00831">
    <property type="entry name" value="Cation_ATPase_N"/>
    <property type="match status" value="1"/>
</dbReference>
<comment type="subcellular location">
    <subcellularLocation>
        <location evidence="1">Membrane</location>
        <topology evidence="1">Multi-pass membrane protein</topology>
    </subcellularLocation>
</comment>
<keyword evidence="4" id="KW-0547">Nucleotide-binding</keyword>
<dbReference type="Gene3D" id="2.70.150.10">
    <property type="entry name" value="Calcium-transporting ATPase, cytoplasmic transduction domain A"/>
    <property type="match status" value="1"/>
</dbReference>
<dbReference type="SFLD" id="SFLDF00027">
    <property type="entry name" value="p-type_atpase"/>
    <property type="match status" value="1"/>
</dbReference>
<dbReference type="SFLD" id="SFLDG00002">
    <property type="entry name" value="C1.7:_P-type_atpase_like"/>
    <property type="match status" value="1"/>
</dbReference>
<evidence type="ECO:0000256" key="7">
    <source>
        <dbReference type="ARBA" id="ARBA00022989"/>
    </source>
</evidence>
<gene>
    <name evidence="12" type="ORF">J2R99_001115</name>
</gene>
<feature type="transmembrane region" description="Helical" evidence="10">
    <location>
        <begin position="618"/>
        <end position="639"/>
    </location>
</feature>
<dbReference type="InterPro" id="IPR008250">
    <property type="entry name" value="ATPase_P-typ_transduc_dom_A_sf"/>
</dbReference>
<feature type="transmembrane region" description="Helical" evidence="10">
    <location>
        <begin position="715"/>
        <end position="734"/>
    </location>
</feature>
<sequence length="825" mass="88802">MNDKTAPQPSERKPEGEAPAEAPVPQTDLKSGLTSDAAQERQTKFGENAISEEKTSPLQRLMRYFWAPIPWMIEAAAILSAALGDWADFAIIITMLLVNAAVDFWQERKAGNAIELLKESLALTARVLRDGTWQTLPAKELVPGDVVLLRIGNVTPADIRLVAGDYLSADEAALTGESMPVDKAVGDTAYSGSVVKLGEMTGVVTATGMNTYFGKTAQLVASAETRSHFQRAVLSIGNFLILTTLALVAVIVLVAVFRGTPFWETVQFSLILTVAAIPVALPTVLSVTMAVGAEKLARMKAIVSRLVAIEELAGVDVLCVDKTGTLTMNALTVADIVPEQGVEAADVMLAAQLASNANDPDPIDKAVLAAEGPAAAEDYVIGDFTPFDPVSKRTMVETTLGDRKIAFSKGAPQVILDLAMPPAEIRARIEAEVDRLADEGYRALGVARREGDAWHLLGLVSIFDPPREDAAATIAETGRMGLGVKMITGDHEAIARQIAGKLGLRRNIRSADAVFADGSDGEVSDRIEQADGVARVLPEHKFKIVRALQDRGHIVAMTGDGVNDAPALKQADAGIAVSGATDAARAAADVVLTSSGLGVIASAIEEARRIFERMTSYATFRIAETIRVLVFMSLSILIFDFYPVTAVMIVLLAVLNDFPIMMIAYDNANVAEKPVRWNMPRVLTIASCLGLLGVAETFLLFWYVDTVMHLPREVIQTVIFLKLLVAGHLTLYVTRNQRWFWSKPFPSLRLFLTTEATQILGTLVAVYGIFVAPIGWTYALGVWAYALAWLPIESAIAIALRRALDMKAAHQASHLARTEGRLAGR</sequence>
<keyword evidence="13" id="KW-1185">Reference proteome</keyword>
<dbReference type="RefSeq" id="WP_307153475.1">
    <property type="nucleotide sequence ID" value="NZ_JAUSUK010000001.1"/>
</dbReference>
<dbReference type="InterPro" id="IPR006534">
    <property type="entry name" value="P-type_ATPase_IIIA"/>
</dbReference>
<feature type="transmembrane region" description="Helical" evidence="10">
    <location>
        <begin position="268"/>
        <end position="291"/>
    </location>
</feature>
<evidence type="ECO:0000256" key="2">
    <source>
        <dbReference type="ARBA" id="ARBA00008804"/>
    </source>
</evidence>
<name>A0ABU0C5T2_9BRAD</name>
<dbReference type="Gene3D" id="3.40.50.1000">
    <property type="entry name" value="HAD superfamily/HAD-like"/>
    <property type="match status" value="1"/>
</dbReference>
<evidence type="ECO:0000256" key="4">
    <source>
        <dbReference type="ARBA" id="ARBA00022741"/>
    </source>
</evidence>
<feature type="domain" description="Cation-transporting P-type ATPase N-terminal" evidence="11">
    <location>
        <begin position="14"/>
        <end position="85"/>
    </location>
</feature>
<evidence type="ECO:0000256" key="3">
    <source>
        <dbReference type="ARBA" id="ARBA00022692"/>
    </source>
</evidence>
<dbReference type="InterPro" id="IPR018303">
    <property type="entry name" value="ATPase_P-typ_P_site"/>
</dbReference>
<dbReference type="SUPFAM" id="SSF56784">
    <property type="entry name" value="HAD-like"/>
    <property type="match status" value="1"/>
</dbReference>
<feature type="compositionally biased region" description="Polar residues" evidence="9">
    <location>
        <begin position="28"/>
        <end position="37"/>
    </location>
</feature>
<evidence type="ECO:0000313" key="13">
    <source>
        <dbReference type="Proteomes" id="UP001230253"/>
    </source>
</evidence>
<comment type="caution">
    <text evidence="12">The sequence shown here is derived from an EMBL/GenBank/DDBJ whole genome shotgun (WGS) entry which is preliminary data.</text>
</comment>
<feature type="transmembrane region" description="Helical" evidence="10">
    <location>
        <begin position="755"/>
        <end position="776"/>
    </location>
</feature>
<dbReference type="InterPro" id="IPR023298">
    <property type="entry name" value="ATPase_P-typ_TM_dom_sf"/>
</dbReference>
<dbReference type="CDD" id="cd02076">
    <property type="entry name" value="P-type_ATPase_H"/>
    <property type="match status" value="1"/>
</dbReference>
<evidence type="ECO:0000256" key="6">
    <source>
        <dbReference type="ARBA" id="ARBA00022967"/>
    </source>
</evidence>
<dbReference type="SUPFAM" id="SSF81653">
    <property type="entry name" value="Calcium ATPase, transduction domain A"/>
    <property type="match status" value="1"/>
</dbReference>
<feature type="transmembrane region" description="Helical" evidence="10">
    <location>
        <begin position="645"/>
        <end position="665"/>
    </location>
</feature>
<dbReference type="NCBIfam" id="TIGR01494">
    <property type="entry name" value="ATPase_P-type"/>
    <property type="match status" value="2"/>
</dbReference>
<dbReference type="InterPro" id="IPR059000">
    <property type="entry name" value="ATPase_P-type_domA"/>
</dbReference>
<dbReference type="Pfam" id="PF00690">
    <property type="entry name" value="Cation_ATPase_N"/>
    <property type="match status" value="1"/>
</dbReference>
<feature type="transmembrane region" description="Helical" evidence="10">
    <location>
        <begin position="782"/>
        <end position="800"/>
    </location>
</feature>
<keyword evidence="6" id="KW-1278">Translocase</keyword>
<dbReference type="Gene3D" id="1.20.1110.10">
    <property type="entry name" value="Calcium-transporting ATPase, transmembrane domain"/>
    <property type="match status" value="1"/>
</dbReference>
<dbReference type="PRINTS" id="PR00120">
    <property type="entry name" value="HATPASE"/>
</dbReference>
<keyword evidence="5" id="KW-0067">ATP-binding</keyword>
<proteinExistence type="inferred from homology"/>
<evidence type="ECO:0000256" key="1">
    <source>
        <dbReference type="ARBA" id="ARBA00004141"/>
    </source>
</evidence>
<feature type="transmembrane region" description="Helical" evidence="10">
    <location>
        <begin position="232"/>
        <end position="256"/>
    </location>
</feature>
<feature type="region of interest" description="Disordered" evidence="9">
    <location>
        <begin position="1"/>
        <end position="51"/>
    </location>
</feature>
<keyword evidence="8 10" id="KW-0472">Membrane</keyword>
<evidence type="ECO:0000313" key="12">
    <source>
        <dbReference type="EMBL" id="MDQ0325266.1"/>
    </source>
</evidence>
<accession>A0ABU0C5T2</accession>
<dbReference type="PRINTS" id="PR00119">
    <property type="entry name" value="CATATPASE"/>
</dbReference>
<comment type="similarity">
    <text evidence="2">Belongs to the cation transport ATPase (P-type) (TC 3.A.3) family. Type IIIA subfamily.</text>
</comment>
<dbReference type="NCBIfam" id="TIGR01647">
    <property type="entry name" value="ATPase-IIIA_H"/>
    <property type="match status" value="1"/>
</dbReference>
<dbReference type="InterPro" id="IPR044492">
    <property type="entry name" value="P_typ_ATPase_HD_dom"/>
</dbReference>
<dbReference type="SFLD" id="SFLDS00003">
    <property type="entry name" value="Haloacid_Dehalogenase"/>
    <property type="match status" value="1"/>
</dbReference>